<evidence type="ECO:0000313" key="4">
    <source>
        <dbReference type="EMBL" id="RCA11173.1"/>
    </source>
</evidence>
<feature type="active site" description="Acyl-thioester intermediate" evidence="2">
    <location>
        <position position="236"/>
    </location>
</feature>
<dbReference type="AlphaFoldDB" id="A0A367CHN2"/>
<feature type="transmembrane region" description="Helical" evidence="3">
    <location>
        <begin position="290"/>
        <end position="309"/>
    </location>
</feature>
<keyword evidence="3" id="KW-0812">Transmembrane</keyword>
<dbReference type="Pfam" id="PF04203">
    <property type="entry name" value="Sortase"/>
    <property type="match status" value="1"/>
</dbReference>
<keyword evidence="3" id="KW-0472">Membrane</keyword>
<evidence type="ECO:0000256" key="1">
    <source>
        <dbReference type="ARBA" id="ARBA00022801"/>
    </source>
</evidence>
<feature type="transmembrane region" description="Helical" evidence="3">
    <location>
        <begin position="25"/>
        <end position="46"/>
    </location>
</feature>
<dbReference type="EMBL" id="LEPB01000004">
    <property type="protein sequence ID" value="RCA11173.1"/>
    <property type="molecule type" value="Genomic_DNA"/>
</dbReference>
<keyword evidence="3" id="KW-1133">Transmembrane helix</keyword>
<accession>A0A367CHN2</accession>
<name>A0A367CHN2_9ENTE</name>
<evidence type="ECO:0000256" key="3">
    <source>
        <dbReference type="SAM" id="Phobius"/>
    </source>
</evidence>
<evidence type="ECO:0000313" key="5">
    <source>
        <dbReference type="Proteomes" id="UP000252797"/>
    </source>
</evidence>
<evidence type="ECO:0000256" key="2">
    <source>
        <dbReference type="PIRSR" id="PIRSR605754-1"/>
    </source>
</evidence>
<dbReference type="NCBIfam" id="TIGR03064">
    <property type="entry name" value="sortase_srtB"/>
    <property type="match status" value="1"/>
</dbReference>
<dbReference type="InterPro" id="IPR023365">
    <property type="entry name" value="Sortase_dom-sf"/>
</dbReference>
<sequence>MENKSSLKKHLFWVTKGCIGLLDKFIDLIAVLLLLLMFIYGLFSIWDNQKILLNGQSSEYQTFKPETSNAPSFAELQKKNPDVFAWLNVYGTQIDYPVLQSSDNEKYLNTDVFGNYKMSGSIFMDYRNKKDFSDFNSIIYGHHMAESAMFGDLDKFKDQDFFKKHAFGNLYFQGKDHGVKFFAFLNVDAFDAQIYQTPVTGRENSQRYLDAVKEKSQSYRELNVRPEDRLVLLSTCSTDATNGRYVLVGVITDKKIAIPKELQTKTQQNTFTGKAVNYLRSVRLKSQKSLLLFILLFLVLLFWYVMLITQRKKREKGGKYENKTN</sequence>
<feature type="active site" description="Proton donor/acceptor" evidence="2">
    <location>
        <position position="142"/>
    </location>
</feature>
<comment type="caution">
    <text evidence="4">The sequence shown here is derived from an EMBL/GenBank/DDBJ whole genome shotgun (WGS) entry which is preliminary data.</text>
</comment>
<dbReference type="CDD" id="cd05826">
    <property type="entry name" value="Sortase_B"/>
    <property type="match status" value="1"/>
</dbReference>
<dbReference type="RefSeq" id="WP_113845983.1">
    <property type="nucleotide sequence ID" value="NZ_LEPB01000004.1"/>
</dbReference>
<protein>
    <submittedName>
        <fullName evidence="4">SrtB family sortase</fullName>
    </submittedName>
</protein>
<dbReference type="InterPro" id="IPR009835">
    <property type="entry name" value="SrtB"/>
</dbReference>
<dbReference type="InterPro" id="IPR005754">
    <property type="entry name" value="Sortase"/>
</dbReference>
<dbReference type="Gene3D" id="2.40.260.10">
    <property type="entry name" value="Sortase"/>
    <property type="match status" value="1"/>
</dbReference>
<organism evidence="4 5">
    <name type="scientific">Enterococcus durans</name>
    <dbReference type="NCBI Taxonomy" id="53345"/>
    <lineage>
        <taxon>Bacteria</taxon>
        <taxon>Bacillati</taxon>
        <taxon>Bacillota</taxon>
        <taxon>Bacilli</taxon>
        <taxon>Lactobacillales</taxon>
        <taxon>Enterococcaceae</taxon>
        <taxon>Enterococcus</taxon>
    </lineage>
</organism>
<dbReference type="SUPFAM" id="SSF63817">
    <property type="entry name" value="Sortase"/>
    <property type="match status" value="1"/>
</dbReference>
<dbReference type="GO" id="GO:0016787">
    <property type="term" value="F:hydrolase activity"/>
    <property type="evidence" value="ECO:0007669"/>
    <property type="project" value="UniProtKB-KW"/>
</dbReference>
<gene>
    <name evidence="4" type="ORF">EA71_01928</name>
</gene>
<proteinExistence type="predicted"/>
<dbReference type="STRING" id="53345.LIU_10275"/>
<reference evidence="4 5" key="1">
    <citation type="submission" date="2015-06" db="EMBL/GenBank/DDBJ databases">
        <title>The Genome Sequence of Enterococcus durans 4EA1.</title>
        <authorList>
            <consortium name="The Broad Institute Genomics Platform"/>
            <consortium name="The Broad Institute Genome Sequencing Center for Infectious Disease"/>
            <person name="Earl A.M."/>
            <person name="Van Tyne D."/>
            <person name="Lebreton F."/>
            <person name="Saavedra J.T."/>
            <person name="Gilmore M.S."/>
            <person name="Manson Mcguire A."/>
            <person name="Clock S."/>
            <person name="Crupain M."/>
            <person name="Rangan U."/>
            <person name="Young S."/>
            <person name="Abouelleil A."/>
            <person name="Cao P."/>
            <person name="Chapman S.B."/>
            <person name="Griggs A."/>
            <person name="Priest M."/>
            <person name="Shea T."/>
            <person name="Wortman J."/>
            <person name="Nusbaum C."/>
            <person name="Birren B."/>
        </authorList>
    </citation>
    <scope>NUCLEOTIDE SEQUENCE [LARGE SCALE GENOMIC DNA]</scope>
    <source>
        <strain evidence="4 5">4EA1</strain>
    </source>
</reference>
<dbReference type="Proteomes" id="UP000252797">
    <property type="component" value="Unassembled WGS sequence"/>
</dbReference>
<keyword evidence="1" id="KW-0378">Hydrolase</keyword>